<dbReference type="SMART" id="SM00220">
    <property type="entry name" value="S_TKc"/>
    <property type="match status" value="1"/>
</dbReference>
<evidence type="ECO:0000259" key="10">
    <source>
        <dbReference type="PROSITE" id="PS50011"/>
    </source>
</evidence>
<feature type="compositionally biased region" description="Low complexity" evidence="9">
    <location>
        <begin position="838"/>
        <end position="865"/>
    </location>
</feature>
<evidence type="ECO:0000256" key="3">
    <source>
        <dbReference type="ARBA" id="ARBA00022679"/>
    </source>
</evidence>
<comment type="caution">
    <text evidence="11">The sequence shown here is derived from an EMBL/GenBank/DDBJ whole genome shotgun (WGS) entry which is preliminary data.</text>
</comment>
<keyword evidence="6" id="KW-0067">ATP-binding</keyword>
<feature type="compositionally biased region" description="Low complexity" evidence="9">
    <location>
        <begin position="113"/>
        <end position="124"/>
    </location>
</feature>
<keyword evidence="3" id="KW-0808">Transferase</keyword>
<dbReference type="PANTHER" id="PTHR13902">
    <property type="entry name" value="SERINE/THREONINE-PROTEIN KINASE WNK WITH NO LYSINE -RELATED"/>
    <property type="match status" value="1"/>
</dbReference>
<keyword evidence="12" id="KW-1185">Reference proteome</keyword>
<feature type="compositionally biased region" description="Low complexity" evidence="9">
    <location>
        <begin position="73"/>
        <end position="86"/>
    </location>
</feature>
<evidence type="ECO:0000256" key="6">
    <source>
        <dbReference type="ARBA" id="ARBA00022840"/>
    </source>
</evidence>
<dbReference type="SUPFAM" id="SSF56112">
    <property type="entry name" value="Protein kinase-like (PK-like)"/>
    <property type="match status" value="1"/>
</dbReference>
<evidence type="ECO:0000256" key="5">
    <source>
        <dbReference type="ARBA" id="ARBA00022777"/>
    </source>
</evidence>
<comment type="catalytic activity">
    <reaction evidence="7">
        <text>L-threonyl-[protein] + ATP = O-phospho-L-threonyl-[protein] + ADP + H(+)</text>
        <dbReference type="Rhea" id="RHEA:46608"/>
        <dbReference type="Rhea" id="RHEA-COMP:11060"/>
        <dbReference type="Rhea" id="RHEA-COMP:11605"/>
        <dbReference type="ChEBI" id="CHEBI:15378"/>
        <dbReference type="ChEBI" id="CHEBI:30013"/>
        <dbReference type="ChEBI" id="CHEBI:30616"/>
        <dbReference type="ChEBI" id="CHEBI:61977"/>
        <dbReference type="ChEBI" id="CHEBI:456216"/>
        <dbReference type="EC" id="2.7.11.1"/>
    </reaction>
</comment>
<feature type="compositionally biased region" description="Polar residues" evidence="9">
    <location>
        <begin position="1236"/>
        <end position="1251"/>
    </location>
</feature>
<feature type="compositionally biased region" description="Basic and acidic residues" evidence="9">
    <location>
        <begin position="1438"/>
        <end position="1480"/>
    </location>
</feature>
<dbReference type="InterPro" id="IPR050588">
    <property type="entry name" value="WNK_Ser-Thr_kinase"/>
</dbReference>
<accession>A0A9N8HFJ4</accession>
<dbReference type="FunFam" id="3.30.200.20:FF:000075">
    <property type="entry name" value="Probable serine/threonine-protein kinase WNK1"/>
    <property type="match status" value="1"/>
</dbReference>
<feature type="compositionally biased region" description="Low complexity" evidence="9">
    <location>
        <begin position="1028"/>
        <end position="1045"/>
    </location>
</feature>
<evidence type="ECO:0000256" key="9">
    <source>
        <dbReference type="SAM" id="MobiDB-lite"/>
    </source>
</evidence>
<feature type="compositionally biased region" description="Polar residues" evidence="9">
    <location>
        <begin position="1006"/>
        <end position="1020"/>
    </location>
</feature>
<feature type="compositionally biased region" description="Polar residues" evidence="9">
    <location>
        <begin position="1284"/>
        <end position="1295"/>
    </location>
</feature>
<keyword evidence="4" id="KW-0547">Nucleotide-binding</keyword>
<evidence type="ECO:0000256" key="8">
    <source>
        <dbReference type="ARBA" id="ARBA00048679"/>
    </source>
</evidence>
<dbReference type="Proteomes" id="UP001153069">
    <property type="component" value="Unassembled WGS sequence"/>
</dbReference>
<dbReference type="GO" id="GO:0004674">
    <property type="term" value="F:protein serine/threonine kinase activity"/>
    <property type="evidence" value="ECO:0007669"/>
    <property type="project" value="UniProtKB-KW"/>
</dbReference>
<feature type="compositionally biased region" description="Polar residues" evidence="9">
    <location>
        <begin position="1353"/>
        <end position="1363"/>
    </location>
</feature>
<feature type="region of interest" description="Disordered" evidence="9">
    <location>
        <begin position="512"/>
        <end position="576"/>
    </location>
</feature>
<feature type="compositionally biased region" description="Low complexity" evidence="9">
    <location>
        <begin position="519"/>
        <end position="534"/>
    </location>
</feature>
<dbReference type="EMBL" id="CAICTM010000351">
    <property type="protein sequence ID" value="CAB9508573.1"/>
    <property type="molecule type" value="Genomic_DNA"/>
</dbReference>
<feature type="compositionally biased region" description="Polar residues" evidence="9">
    <location>
        <begin position="1504"/>
        <end position="1529"/>
    </location>
</feature>
<dbReference type="OrthoDB" id="4062651at2759"/>
<feature type="compositionally biased region" description="Low complexity" evidence="9">
    <location>
        <begin position="935"/>
        <end position="951"/>
    </location>
</feature>
<feature type="region of interest" description="Disordered" evidence="9">
    <location>
        <begin position="1162"/>
        <end position="1295"/>
    </location>
</feature>
<feature type="compositionally biased region" description="Low complexity" evidence="9">
    <location>
        <begin position="746"/>
        <end position="814"/>
    </location>
</feature>
<feature type="compositionally biased region" description="Polar residues" evidence="9">
    <location>
        <begin position="601"/>
        <end position="617"/>
    </location>
</feature>
<keyword evidence="5 11" id="KW-0418">Kinase</keyword>
<feature type="compositionally biased region" description="Low complexity" evidence="9">
    <location>
        <begin position="53"/>
        <end position="66"/>
    </location>
</feature>
<feature type="region of interest" description="Disordered" evidence="9">
    <location>
        <begin position="1313"/>
        <end position="1366"/>
    </location>
</feature>
<feature type="compositionally biased region" description="Low complexity" evidence="9">
    <location>
        <begin position="1052"/>
        <end position="1065"/>
    </location>
</feature>
<dbReference type="PROSITE" id="PS00108">
    <property type="entry name" value="PROTEIN_KINASE_ST"/>
    <property type="match status" value="1"/>
</dbReference>
<dbReference type="GO" id="GO:0005524">
    <property type="term" value="F:ATP binding"/>
    <property type="evidence" value="ECO:0007669"/>
    <property type="project" value="UniProtKB-KW"/>
</dbReference>
<dbReference type="CDD" id="cd13983">
    <property type="entry name" value="STKc_WNK"/>
    <property type="match status" value="1"/>
</dbReference>
<feature type="compositionally biased region" description="Low complexity" evidence="9">
    <location>
        <begin position="990"/>
        <end position="1004"/>
    </location>
</feature>
<feature type="compositionally biased region" description="Polar residues" evidence="9">
    <location>
        <begin position="25"/>
        <end position="35"/>
    </location>
</feature>
<protein>
    <recommendedName>
        <fullName evidence="1">non-specific serine/threonine protein kinase</fullName>
        <ecNumber evidence="1">2.7.11.1</ecNumber>
    </recommendedName>
</protein>
<evidence type="ECO:0000256" key="7">
    <source>
        <dbReference type="ARBA" id="ARBA00047899"/>
    </source>
</evidence>
<evidence type="ECO:0000313" key="12">
    <source>
        <dbReference type="Proteomes" id="UP001153069"/>
    </source>
</evidence>
<feature type="domain" description="Protein kinase" evidence="10">
    <location>
        <begin position="219"/>
        <end position="480"/>
    </location>
</feature>
<feature type="compositionally biased region" description="Polar residues" evidence="9">
    <location>
        <begin position="1066"/>
        <end position="1116"/>
    </location>
</feature>
<feature type="compositionally biased region" description="Low complexity" evidence="9">
    <location>
        <begin position="1164"/>
        <end position="1234"/>
    </location>
</feature>
<dbReference type="InterPro" id="IPR000719">
    <property type="entry name" value="Prot_kinase_dom"/>
</dbReference>
<name>A0A9N8HFJ4_9STRA</name>
<evidence type="ECO:0000256" key="1">
    <source>
        <dbReference type="ARBA" id="ARBA00012513"/>
    </source>
</evidence>
<comment type="catalytic activity">
    <reaction evidence="8">
        <text>L-seryl-[protein] + ATP = O-phospho-L-seryl-[protein] + ADP + H(+)</text>
        <dbReference type="Rhea" id="RHEA:17989"/>
        <dbReference type="Rhea" id="RHEA-COMP:9863"/>
        <dbReference type="Rhea" id="RHEA-COMP:11604"/>
        <dbReference type="ChEBI" id="CHEBI:15378"/>
        <dbReference type="ChEBI" id="CHEBI:29999"/>
        <dbReference type="ChEBI" id="CHEBI:30616"/>
        <dbReference type="ChEBI" id="CHEBI:83421"/>
        <dbReference type="ChEBI" id="CHEBI:456216"/>
        <dbReference type="EC" id="2.7.11.1"/>
    </reaction>
</comment>
<dbReference type="InterPro" id="IPR011009">
    <property type="entry name" value="Kinase-like_dom_sf"/>
</dbReference>
<sequence length="1529" mass="166540">MADPDLKSASAVGKEEKDSPLGLGPNSTTTKNNSEATSTAGAPPPTPAVSDSASAAAKGEEVQAAATTTPSLAVPADATATTAMPAGDKGQSEATTHSIPANSTPQASTVDGSTTTTSQPSPTQKGGAEALPPAPVVRAPSEESSGSAPPSTTAAVRVRSDEQPQQQAPPRPGVSAGTAPPALQNHVSGSSDDDGLDEFIKSPQGQNAIVERSPGGRYVRFMEKLGSGASKDVYRAYDTQEGIEVAWNLIGLSGLPKTDRNRIVKEVRLLESLHHENIISFHGSWVNRERQEVHFVTEILSSGTLKSFINKVQVIRWKIAKRWAVQILKGLDYLHSQDPPVIHRDLKCENIFINGTSGDLRIGDFGLSTQHGNGKAHSVLGTPEFMAPDLYEDNSYDQKVDIYAFGMCMLEIFTQEIPYKECKNPAQIYKKVSNGELPEILSRLRSKHARDFVMLCLGDKNDKGEYVRPSAKELLTHEFLIKRGNDEEEVIVDPPLIKRTIAENEVQAVSNVNPGWSIPPTQNAVQQQPQQQATKSDTPSEKNPSGAPSSKAEDDQGSADGDESDRFDEMPDSEVNIKKVKVLMGRGQELQEDEAPLADSSAKSVEGSTHSRNSSVDRLQDQGAPVLKNGVHPPQSGSKNKANAVPTVQVAQPDHYLVAAAVIENEAAQTYTDEMLKLVVTLPVEGQTQNVQFDFHLVEDDPVQVGKEMVAELGIPPGAVLEISETISGLACAARMQRDKHKAARAQQAGQGQVVPQQSGQGQMVPQQSGQGQLAPQSGQGQVVPQQQQQRPMQDLQPGLSMQQQSGPPMSQAQMGGGPQDLQPGMAMPQQGTQLPDQRQMQQPQQQQQQQQMIAPQQQQQQMAQHVGATPTNQIPSDVQSQPPPYAHMQQTQNHPHHQMPGQIPNQPMNQQNHLISDAQQQPPHFGYDQSANTQQPQLHQQPLNHQHGNPSPLDSQSLPPYGYDANRSQMAPDNVSLPPKSAPYAYDTGQAQNQGQQQAMPPQHMLQQGSLPANAQNQAPPYHYEAQQQQQQHHQGQMNQPVQQSNLHAAQQQPNQVSQQQQPSMPTNGQQQAHFQGTPQNITMQQQLGTNGHPQSAPMQSQTSHLSTQQPNNGHPQPAPIQAQASQGGHSHPAPIQSQLGHGTSLGQVQSMAQVPVQGIPTQGQSMQQPQQGQSMQQPQQGQNIQQPQQGQSMQQPQQGQSMQQPQQSQGMQQSQQGVPVQHQQQRHQPPQQIAYPSSPLQQHAQQKNVRATPEVSYQHGVSMPNANAQLAGMPSASVMKRSVSTNSHSTPQGLNQHLQQQVPYAGHSVNHANPAQQQLDPRLPPSRHNSGNAAAQGMANRNGPGQHPMNDESSISSQAMQSDVGKGEVLASVLDGTSVAAVSDDDDEELRKLDEDFHKNLQRAKKVFDNRMDNLQRSQIEREAQHKKTLEKHHKERVEFEKRLQQEEKEQNRRIEQLQREWDRRREVLNKTKRKVSEEEGTLSAEASLSSSPDTGFVMPVSRTTEQATAEHQSLNQTMSNDAASDR</sequence>
<dbReference type="CDD" id="cd22249">
    <property type="entry name" value="UDM1_RNF168_RNF169-like"/>
    <property type="match status" value="1"/>
</dbReference>
<feature type="region of interest" description="Disordered" evidence="9">
    <location>
        <begin position="741"/>
        <end position="1143"/>
    </location>
</feature>
<feature type="compositionally biased region" description="Low complexity" evidence="9">
    <location>
        <begin position="142"/>
        <end position="155"/>
    </location>
</feature>
<feature type="compositionally biased region" description="Polar residues" evidence="9">
    <location>
        <begin position="904"/>
        <end position="923"/>
    </location>
</feature>
<feature type="compositionally biased region" description="Polar residues" evidence="9">
    <location>
        <begin position="870"/>
        <end position="881"/>
    </location>
</feature>
<dbReference type="Gene3D" id="1.10.510.10">
    <property type="entry name" value="Transferase(Phosphotransferase) domain 1"/>
    <property type="match status" value="1"/>
</dbReference>
<reference evidence="11" key="1">
    <citation type="submission" date="2020-06" db="EMBL/GenBank/DDBJ databases">
        <authorList>
            <consortium name="Plant Systems Biology data submission"/>
        </authorList>
    </citation>
    <scope>NUCLEOTIDE SEQUENCE</scope>
    <source>
        <strain evidence="11">D6</strain>
    </source>
</reference>
<evidence type="ECO:0000313" key="11">
    <source>
        <dbReference type="EMBL" id="CAB9508573.1"/>
    </source>
</evidence>
<organism evidence="11 12">
    <name type="scientific">Seminavis robusta</name>
    <dbReference type="NCBI Taxonomy" id="568900"/>
    <lineage>
        <taxon>Eukaryota</taxon>
        <taxon>Sar</taxon>
        <taxon>Stramenopiles</taxon>
        <taxon>Ochrophyta</taxon>
        <taxon>Bacillariophyta</taxon>
        <taxon>Bacillariophyceae</taxon>
        <taxon>Bacillariophycidae</taxon>
        <taxon>Naviculales</taxon>
        <taxon>Naviculaceae</taxon>
        <taxon>Seminavis</taxon>
    </lineage>
</organism>
<feature type="compositionally biased region" description="Polar residues" evidence="9">
    <location>
        <begin position="1487"/>
        <end position="1496"/>
    </location>
</feature>
<feature type="region of interest" description="Disordered" evidence="9">
    <location>
        <begin position="1"/>
        <end position="208"/>
    </location>
</feature>
<proteinExistence type="predicted"/>
<feature type="compositionally biased region" description="Acidic residues" evidence="9">
    <location>
        <begin position="555"/>
        <end position="572"/>
    </location>
</feature>
<gene>
    <name evidence="11" type="ORF">SEMRO_352_G124280.1</name>
</gene>
<feature type="region of interest" description="Disordered" evidence="9">
    <location>
        <begin position="589"/>
        <end position="642"/>
    </location>
</feature>
<dbReference type="InterPro" id="IPR008271">
    <property type="entry name" value="Ser/Thr_kinase_AS"/>
</dbReference>
<dbReference type="PROSITE" id="PS50011">
    <property type="entry name" value="PROTEIN_KINASE_DOM"/>
    <property type="match status" value="1"/>
</dbReference>
<evidence type="ECO:0000256" key="2">
    <source>
        <dbReference type="ARBA" id="ARBA00022527"/>
    </source>
</evidence>
<dbReference type="EC" id="2.7.11.1" evidence="1"/>
<keyword evidence="2" id="KW-0723">Serine/threonine-protein kinase</keyword>
<feature type="region of interest" description="Disordered" evidence="9">
    <location>
        <begin position="1425"/>
        <end position="1529"/>
    </location>
</feature>
<evidence type="ECO:0000256" key="4">
    <source>
        <dbReference type="ARBA" id="ARBA00022741"/>
    </source>
</evidence>
<dbReference type="Gene3D" id="3.30.200.20">
    <property type="entry name" value="Phosphorylase Kinase, domain 1"/>
    <property type="match status" value="1"/>
</dbReference>
<dbReference type="Pfam" id="PF00069">
    <property type="entry name" value="Pkinase"/>
    <property type="match status" value="1"/>
</dbReference>
<feature type="compositionally biased region" description="Polar residues" evidence="9">
    <location>
        <begin position="535"/>
        <end position="548"/>
    </location>
</feature>
<feature type="compositionally biased region" description="Polar residues" evidence="9">
    <location>
        <begin position="92"/>
        <end position="112"/>
    </location>
</feature>